<keyword evidence="5 14" id="KW-0812">Transmembrane</keyword>
<evidence type="ECO:0000256" key="4">
    <source>
        <dbReference type="ARBA" id="ARBA00022679"/>
    </source>
</evidence>
<dbReference type="EMBL" id="CP026652">
    <property type="protein sequence ID" value="AVH60571.1"/>
    <property type="molecule type" value="Genomic_DNA"/>
</dbReference>
<evidence type="ECO:0000256" key="11">
    <source>
        <dbReference type="ARBA" id="ARBA00023012"/>
    </source>
</evidence>
<dbReference type="GO" id="GO:0016301">
    <property type="term" value="F:kinase activity"/>
    <property type="evidence" value="ECO:0007669"/>
    <property type="project" value="UniProtKB-KW"/>
</dbReference>
<keyword evidence="3" id="KW-0597">Phosphoprotein</keyword>
<dbReference type="InterPro" id="IPR001932">
    <property type="entry name" value="PPM-type_phosphatase-like_dom"/>
</dbReference>
<keyword evidence="9" id="KW-0067">ATP-binding</keyword>
<keyword evidence="10 14" id="KW-1133">Transmembrane helix</keyword>
<dbReference type="InterPro" id="IPR003018">
    <property type="entry name" value="GAF"/>
</dbReference>
<dbReference type="SUPFAM" id="SSF103190">
    <property type="entry name" value="Sensory domain-like"/>
    <property type="match status" value="1"/>
</dbReference>
<dbReference type="PANTHER" id="PTHR43156:SF2">
    <property type="entry name" value="STAGE II SPORULATION PROTEIN E"/>
    <property type="match status" value="1"/>
</dbReference>
<dbReference type="InterPro" id="IPR029151">
    <property type="entry name" value="Sensor-like_sf"/>
</dbReference>
<keyword evidence="4" id="KW-0808">Transferase</keyword>
<evidence type="ECO:0000256" key="3">
    <source>
        <dbReference type="ARBA" id="ARBA00022553"/>
    </source>
</evidence>
<organism evidence="17 18">
    <name type="scientific">Streptomyces dengpaensis</name>
    <dbReference type="NCBI Taxonomy" id="2049881"/>
    <lineage>
        <taxon>Bacteria</taxon>
        <taxon>Bacillati</taxon>
        <taxon>Actinomycetota</taxon>
        <taxon>Actinomycetes</taxon>
        <taxon>Kitasatosporales</taxon>
        <taxon>Streptomycetaceae</taxon>
        <taxon>Streptomyces</taxon>
    </lineage>
</organism>
<evidence type="ECO:0000256" key="6">
    <source>
        <dbReference type="ARBA" id="ARBA00022741"/>
    </source>
</evidence>
<evidence type="ECO:0000256" key="7">
    <source>
        <dbReference type="ARBA" id="ARBA00022777"/>
    </source>
</evidence>
<evidence type="ECO:0000256" key="14">
    <source>
        <dbReference type="SAM" id="Phobius"/>
    </source>
</evidence>
<feature type="transmembrane region" description="Helical" evidence="14">
    <location>
        <begin position="54"/>
        <end position="76"/>
    </location>
</feature>
<evidence type="ECO:0000259" key="15">
    <source>
        <dbReference type="SMART" id="SM00065"/>
    </source>
</evidence>
<gene>
    <name evidence="17" type="ORF">C4B68_37765</name>
</gene>
<dbReference type="RefSeq" id="WP_099505696.1">
    <property type="nucleotide sequence ID" value="NZ_CP026652.1"/>
</dbReference>
<keyword evidence="12 14" id="KW-0472">Membrane</keyword>
<evidence type="ECO:0000256" key="2">
    <source>
        <dbReference type="ARBA" id="ARBA00022475"/>
    </source>
</evidence>
<dbReference type="InterPro" id="IPR036457">
    <property type="entry name" value="PPM-type-like_dom_sf"/>
</dbReference>
<keyword evidence="7 17" id="KW-0418">Kinase</keyword>
<dbReference type="InterPro" id="IPR029016">
    <property type="entry name" value="GAF-like_dom_sf"/>
</dbReference>
<evidence type="ECO:0000256" key="8">
    <source>
        <dbReference type="ARBA" id="ARBA00022801"/>
    </source>
</evidence>
<dbReference type="Gene3D" id="3.30.565.10">
    <property type="entry name" value="Histidine kinase-like ATPase, C-terminal domain"/>
    <property type="match status" value="1"/>
</dbReference>
<evidence type="ECO:0000256" key="5">
    <source>
        <dbReference type="ARBA" id="ARBA00022692"/>
    </source>
</evidence>
<protein>
    <submittedName>
        <fullName evidence="17">Histidine kinase</fullName>
    </submittedName>
</protein>
<feature type="transmembrane region" description="Helical" evidence="14">
    <location>
        <begin position="213"/>
        <end position="232"/>
    </location>
</feature>
<dbReference type="Proteomes" id="UP000238413">
    <property type="component" value="Chromosome"/>
</dbReference>
<dbReference type="Gene3D" id="3.30.450.40">
    <property type="match status" value="1"/>
</dbReference>
<dbReference type="InterPro" id="IPR052016">
    <property type="entry name" value="Bact_Sigma-Reg"/>
</dbReference>
<keyword evidence="18" id="KW-1185">Reference proteome</keyword>
<dbReference type="Pfam" id="PF17203">
    <property type="entry name" value="sCache_3_2"/>
    <property type="match status" value="1"/>
</dbReference>
<feature type="region of interest" description="Disordered" evidence="13">
    <location>
        <begin position="1"/>
        <end position="43"/>
    </location>
</feature>
<reference evidence="17 18" key="1">
    <citation type="submission" date="2018-02" db="EMBL/GenBank/DDBJ databases">
        <title>Complete genome sequence of Streptomyces dengpaensis, the producer of angucyclines.</title>
        <authorList>
            <person name="Yumei L."/>
        </authorList>
    </citation>
    <scope>NUCLEOTIDE SEQUENCE [LARGE SCALE GENOMIC DNA]</scope>
    <source>
        <strain evidence="17 18">XZHG99</strain>
    </source>
</reference>
<feature type="domain" description="GAF" evidence="15">
    <location>
        <begin position="383"/>
        <end position="548"/>
    </location>
</feature>
<keyword evidence="6" id="KW-0547">Nucleotide-binding</keyword>
<sequence>MVGLLGRSRAQSTRRLDKPLAHLRGQRGGGTHRRGPSAGPRSALSGHSVAGQVFVLQVVIVILLVLAAVVALVLQVRHDSTQEARNRSLAVAEMFANAPGTRAALSAPDPTAVLEPRAEAARKAAPVDFIVVMNTDAIRYTSPNPDLIGKKFVGTTAPVLAGQPVVENITGTIGPLVQATVPVKDPDGKVVGMVSAGITTAHVGGVAEQQLPLVLAAAGVGLALATAGTALVSRRLMRQTRGLGPYEMTRMYEHHDAVLHAVREGVIIVSGEGRLLLANDEANRLLDLPDDAEGRHVLDLGLDAATAGLLSSGRIASDEVHLVGDRLLAINQRPTDLEGGPSGSVATLRDSTELRALSGRAEVARERLKLLYDAGFGIGTSLDVTRTAEELAEMAVPRFADFLTVDLADAVLNGQEPDDAGTELRRTAYGGIRDDAPLYPRGEHIRFVPTSPQAHSLRTGQAVLEPALGEAPGWLAQNPRRTAQVVDYGIHSLITVPLRVGPLVMGVVNFWRSEKPESFDVEDLALAEELVARAAVSIDNARRYTREHTMAVTLQRSLLPRSLPEQSALDIAYRYLPAQAGVGGDWFDVLPLPGARVAVVVGDVVGHGLHAAATMGRLRTAVHNFSALDLPPDELLGLLDELVGRIDQDEVAEGSGATITGATCLYAIYDPTSRRCAIARAGHPPPAVVRPDGSVAFPEVPAGPPLGLGGLPFETAELELEEGSRLVLYTDGLVEDRERDIDTGLEVLGTALAGADRSPEDTCRAVLDALLPARPSDDIALIVARTHALGADRIAEWQVPSEPAAVGVVRASVTRQLTEWELDEMVFTTELILSELVTNAIRHGSGPIRVRMVRDRTLICEVFDGSSTSPHLRYAATTDEGGRGLFLVAQLAERWGTRYTPAGKVIWAEQPLP</sequence>
<evidence type="ECO:0000313" key="18">
    <source>
        <dbReference type="Proteomes" id="UP000238413"/>
    </source>
</evidence>
<dbReference type="Pfam" id="PF07228">
    <property type="entry name" value="SpoIIE"/>
    <property type="match status" value="1"/>
</dbReference>
<evidence type="ECO:0000259" key="16">
    <source>
        <dbReference type="SMART" id="SM00331"/>
    </source>
</evidence>
<dbReference type="Pfam" id="PF13185">
    <property type="entry name" value="GAF_2"/>
    <property type="match status" value="1"/>
</dbReference>
<dbReference type="Gene3D" id="3.60.40.10">
    <property type="entry name" value="PPM-type phosphatase domain"/>
    <property type="match status" value="1"/>
</dbReference>
<dbReference type="SUPFAM" id="SSF55781">
    <property type="entry name" value="GAF domain-like"/>
    <property type="match status" value="1"/>
</dbReference>
<dbReference type="Gene3D" id="3.30.450.20">
    <property type="entry name" value="PAS domain"/>
    <property type="match status" value="2"/>
</dbReference>
<proteinExistence type="predicted"/>
<dbReference type="SUPFAM" id="SSF81606">
    <property type="entry name" value="PP2C-like"/>
    <property type="match status" value="1"/>
</dbReference>
<dbReference type="InterPro" id="IPR003594">
    <property type="entry name" value="HATPase_dom"/>
</dbReference>
<evidence type="ECO:0000256" key="9">
    <source>
        <dbReference type="ARBA" id="ARBA00022840"/>
    </source>
</evidence>
<dbReference type="SMART" id="SM00331">
    <property type="entry name" value="PP2C_SIG"/>
    <property type="match status" value="1"/>
</dbReference>
<evidence type="ECO:0000313" key="17">
    <source>
        <dbReference type="EMBL" id="AVH60571.1"/>
    </source>
</evidence>
<comment type="subcellular location">
    <subcellularLocation>
        <location evidence="1">Cell membrane</location>
        <topology evidence="1">Multi-pass membrane protein</topology>
    </subcellularLocation>
</comment>
<dbReference type="InterPro" id="IPR035965">
    <property type="entry name" value="PAS-like_dom_sf"/>
</dbReference>
<keyword evidence="2" id="KW-1003">Cell membrane</keyword>
<dbReference type="SUPFAM" id="SSF55874">
    <property type="entry name" value="ATPase domain of HSP90 chaperone/DNA topoisomerase II/histidine kinase"/>
    <property type="match status" value="1"/>
</dbReference>
<dbReference type="InterPro" id="IPR033463">
    <property type="entry name" value="sCache_3"/>
</dbReference>
<dbReference type="Pfam" id="PF13581">
    <property type="entry name" value="HATPase_c_2"/>
    <property type="match status" value="1"/>
</dbReference>
<dbReference type="CDD" id="cd18773">
    <property type="entry name" value="PDC1_HK_sensor"/>
    <property type="match status" value="1"/>
</dbReference>
<dbReference type="InterPro" id="IPR036890">
    <property type="entry name" value="HATPase_C_sf"/>
</dbReference>
<evidence type="ECO:0000256" key="1">
    <source>
        <dbReference type="ARBA" id="ARBA00004651"/>
    </source>
</evidence>
<accession>A0ABM6T1D8</accession>
<evidence type="ECO:0000256" key="12">
    <source>
        <dbReference type="ARBA" id="ARBA00023136"/>
    </source>
</evidence>
<feature type="domain" description="PPM-type phosphatase" evidence="16">
    <location>
        <begin position="566"/>
        <end position="786"/>
    </location>
</feature>
<dbReference type="PANTHER" id="PTHR43156">
    <property type="entry name" value="STAGE II SPORULATION PROTEIN E-RELATED"/>
    <property type="match status" value="1"/>
</dbReference>
<name>A0ABM6T1D8_9ACTN</name>
<keyword evidence="11" id="KW-0902">Two-component regulatory system</keyword>
<dbReference type="SUPFAM" id="SSF55785">
    <property type="entry name" value="PYP-like sensor domain (PAS domain)"/>
    <property type="match status" value="1"/>
</dbReference>
<keyword evidence="8" id="KW-0378">Hydrolase</keyword>
<dbReference type="SMART" id="SM00065">
    <property type="entry name" value="GAF"/>
    <property type="match status" value="1"/>
</dbReference>
<dbReference type="CDD" id="cd16936">
    <property type="entry name" value="HATPase_RsbW-like"/>
    <property type="match status" value="1"/>
</dbReference>
<evidence type="ECO:0000256" key="13">
    <source>
        <dbReference type="SAM" id="MobiDB-lite"/>
    </source>
</evidence>
<evidence type="ECO:0000256" key="10">
    <source>
        <dbReference type="ARBA" id="ARBA00022989"/>
    </source>
</evidence>